<reference evidence="4" key="1">
    <citation type="submission" date="2019-09" db="EMBL/GenBank/DDBJ databases">
        <authorList>
            <person name="Li J."/>
        </authorList>
    </citation>
    <scope>NUCLEOTIDE SEQUENCE [LARGE SCALE GENOMIC DNA]</scope>
    <source>
        <strain evidence="4">JCM 14732</strain>
    </source>
</reference>
<dbReference type="EMBL" id="SDPQ02000001">
    <property type="protein sequence ID" value="KAA1399886.1"/>
    <property type="molecule type" value="Genomic_DNA"/>
</dbReference>
<evidence type="ECO:0000259" key="3">
    <source>
        <dbReference type="PROSITE" id="PS50893"/>
    </source>
</evidence>
<keyword evidence="1" id="KW-0547">Nucleotide-binding</keyword>
<keyword evidence="2 4" id="KW-0067">ATP-binding</keyword>
<organism evidence="4 5">
    <name type="scientific">Aeromicrobium ginsengisoli</name>
    <dbReference type="NCBI Taxonomy" id="363867"/>
    <lineage>
        <taxon>Bacteria</taxon>
        <taxon>Bacillati</taxon>
        <taxon>Actinomycetota</taxon>
        <taxon>Actinomycetes</taxon>
        <taxon>Propionibacteriales</taxon>
        <taxon>Nocardioidaceae</taxon>
        <taxon>Aeromicrobium</taxon>
    </lineage>
</organism>
<keyword evidence="5" id="KW-1185">Reference proteome</keyword>
<dbReference type="SMART" id="SM00382">
    <property type="entry name" value="AAA"/>
    <property type="match status" value="1"/>
</dbReference>
<name>A0A5M4FI81_9ACTN</name>
<protein>
    <submittedName>
        <fullName evidence="4">Sugar ABC transporter ATP-binding protein</fullName>
    </submittedName>
</protein>
<gene>
    <name evidence="4" type="ORF">ESP70_003780</name>
</gene>
<comment type="caution">
    <text evidence="4">The sequence shown here is derived from an EMBL/GenBank/DDBJ whole genome shotgun (WGS) entry which is preliminary data.</text>
</comment>
<accession>A0A5M4FI81</accession>
<dbReference type="GO" id="GO:0016887">
    <property type="term" value="F:ATP hydrolysis activity"/>
    <property type="evidence" value="ECO:0007669"/>
    <property type="project" value="InterPro"/>
</dbReference>
<dbReference type="AlphaFoldDB" id="A0A5M4FI81"/>
<dbReference type="SUPFAM" id="SSF52540">
    <property type="entry name" value="P-loop containing nucleoside triphosphate hydrolases"/>
    <property type="match status" value="1"/>
</dbReference>
<sequence>MEPPILRLAGVSKHFGGVRALHEVDLELRTGEVVALVGDNGAGKSTLVKIIAGVERPDGGEIHVDEQEVKLDTPRAATGVGIHTVYQDLSLCDNLDAVKNLFLGQERTTGWWRGRAVRRGAMEEQAKAVLDSMSVRLRSFTTPVGGLSGGQRQGIAICRALVSDPRIVMLDEPTAALGITQRAEVLDLILRLKEQRRSVLVISHDLKDVQHVADRVVVLRLGTKVAEFSRGRYTSSELVAAITGAHEGVA</sequence>
<evidence type="ECO:0000313" key="4">
    <source>
        <dbReference type="EMBL" id="KAA1399886.1"/>
    </source>
</evidence>
<dbReference type="InterPro" id="IPR050107">
    <property type="entry name" value="ABC_carbohydrate_import_ATPase"/>
</dbReference>
<dbReference type="PANTHER" id="PTHR43790:SF8">
    <property type="entry name" value="SUGAR ABC TRANSPORTER ATP-BINDING PROTEIN"/>
    <property type="match status" value="1"/>
</dbReference>
<dbReference type="RefSeq" id="WP_149687998.1">
    <property type="nucleotide sequence ID" value="NZ_SDPQ02000001.1"/>
</dbReference>
<evidence type="ECO:0000256" key="1">
    <source>
        <dbReference type="ARBA" id="ARBA00022741"/>
    </source>
</evidence>
<dbReference type="CDD" id="cd03216">
    <property type="entry name" value="ABC_Carb_Monos_I"/>
    <property type="match status" value="1"/>
</dbReference>
<proteinExistence type="predicted"/>
<evidence type="ECO:0000313" key="5">
    <source>
        <dbReference type="Proteomes" id="UP000380867"/>
    </source>
</evidence>
<feature type="domain" description="ABC transporter" evidence="3">
    <location>
        <begin position="6"/>
        <end position="246"/>
    </location>
</feature>
<dbReference type="Pfam" id="PF00005">
    <property type="entry name" value="ABC_tran"/>
    <property type="match status" value="1"/>
</dbReference>
<dbReference type="Proteomes" id="UP000380867">
    <property type="component" value="Unassembled WGS sequence"/>
</dbReference>
<dbReference type="PANTHER" id="PTHR43790">
    <property type="entry name" value="CARBOHYDRATE TRANSPORT ATP-BINDING PROTEIN MG119-RELATED"/>
    <property type="match status" value="1"/>
</dbReference>
<dbReference type="Gene3D" id="3.40.50.300">
    <property type="entry name" value="P-loop containing nucleotide triphosphate hydrolases"/>
    <property type="match status" value="1"/>
</dbReference>
<dbReference type="InterPro" id="IPR003593">
    <property type="entry name" value="AAA+_ATPase"/>
</dbReference>
<dbReference type="InterPro" id="IPR003439">
    <property type="entry name" value="ABC_transporter-like_ATP-bd"/>
</dbReference>
<dbReference type="OrthoDB" id="7875923at2"/>
<dbReference type="InterPro" id="IPR027417">
    <property type="entry name" value="P-loop_NTPase"/>
</dbReference>
<evidence type="ECO:0000256" key="2">
    <source>
        <dbReference type="ARBA" id="ARBA00022840"/>
    </source>
</evidence>
<dbReference type="GO" id="GO:0005524">
    <property type="term" value="F:ATP binding"/>
    <property type="evidence" value="ECO:0007669"/>
    <property type="project" value="UniProtKB-KW"/>
</dbReference>
<dbReference type="PROSITE" id="PS50893">
    <property type="entry name" value="ABC_TRANSPORTER_2"/>
    <property type="match status" value="1"/>
</dbReference>